<evidence type="ECO:0000256" key="1">
    <source>
        <dbReference type="SAM" id="MobiDB-lite"/>
    </source>
</evidence>
<proteinExistence type="predicted"/>
<evidence type="ECO:0000313" key="2">
    <source>
        <dbReference type="EMBL" id="RKP10809.1"/>
    </source>
</evidence>
<dbReference type="EMBL" id="KZ992436">
    <property type="protein sequence ID" value="RKP10809.1"/>
    <property type="molecule type" value="Genomic_DNA"/>
</dbReference>
<feature type="compositionally biased region" description="Basic and acidic residues" evidence="1">
    <location>
        <begin position="32"/>
        <end position="44"/>
    </location>
</feature>
<gene>
    <name evidence="2" type="ORF">THASP1DRAFT_27404</name>
</gene>
<dbReference type="STRING" id="78915.A0A4V1IXE8"/>
<dbReference type="PANTHER" id="PTHR13282">
    <property type="entry name" value="PROTEIN FAM32A"/>
    <property type="match status" value="1"/>
</dbReference>
<protein>
    <recommendedName>
        <fullName evidence="4">DUF1754-domain-containing protein</fullName>
    </recommendedName>
</protein>
<dbReference type="GO" id="GO:0005730">
    <property type="term" value="C:nucleolus"/>
    <property type="evidence" value="ECO:0007669"/>
    <property type="project" value="TreeGrafter"/>
</dbReference>
<feature type="compositionally biased region" description="Low complexity" evidence="1">
    <location>
        <begin position="45"/>
        <end position="57"/>
    </location>
</feature>
<evidence type="ECO:0000313" key="3">
    <source>
        <dbReference type="Proteomes" id="UP000271241"/>
    </source>
</evidence>
<feature type="compositionally biased region" description="Basic residues" evidence="1">
    <location>
        <begin position="22"/>
        <end position="31"/>
    </location>
</feature>
<dbReference type="Pfam" id="PF08555">
    <property type="entry name" value="FAM32A"/>
    <property type="match status" value="1"/>
</dbReference>
<name>A0A4V1IXE8_9FUNG</name>
<accession>A0A4V1IXE8</accession>
<dbReference type="OrthoDB" id="205403at2759"/>
<feature type="region of interest" description="Disordered" evidence="1">
    <location>
        <begin position="1"/>
        <end position="65"/>
    </location>
</feature>
<evidence type="ECO:0008006" key="4">
    <source>
        <dbReference type="Google" id="ProtNLM"/>
    </source>
</evidence>
<dbReference type="InterPro" id="IPR013865">
    <property type="entry name" value="FAM32A"/>
</dbReference>
<dbReference type="PANTHER" id="PTHR13282:SF6">
    <property type="entry name" value="PROTEIN FAM32A"/>
    <property type="match status" value="1"/>
</dbReference>
<feature type="compositionally biased region" description="Polar residues" evidence="1">
    <location>
        <begin position="1"/>
        <end position="10"/>
    </location>
</feature>
<dbReference type="Proteomes" id="UP000271241">
    <property type="component" value="Unassembled WGS sequence"/>
</dbReference>
<organism evidence="2 3">
    <name type="scientific">Thamnocephalis sphaerospora</name>
    <dbReference type="NCBI Taxonomy" id="78915"/>
    <lineage>
        <taxon>Eukaryota</taxon>
        <taxon>Fungi</taxon>
        <taxon>Fungi incertae sedis</taxon>
        <taxon>Zoopagomycota</taxon>
        <taxon>Zoopagomycotina</taxon>
        <taxon>Zoopagomycetes</taxon>
        <taxon>Zoopagales</taxon>
        <taxon>Sigmoideomycetaceae</taxon>
        <taxon>Thamnocephalis</taxon>
    </lineage>
</organism>
<reference evidence="3" key="1">
    <citation type="journal article" date="2018" name="Nat. Microbiol.">
        <title>Leveraging single-cell genomics to expand the fungal tree of life.</title>
        <authorList>
            <person name="Ahrendt S.R."/>
            <person name="Quandt C.A."/>
            <person name="Ciobanu D."/>
            <person name="Clum A."/>
            <person name="Salamov A."/>
            <person name="Andreopoulos B."/>
            <person name="Cheng J.F."/>
            <person name="Woyke T."/>
            <person name="Pelin A."/>
            <person name="Henrissat B."/>
            <person name="Reynolds N.K."/>
            <person name="Benny G.L."/>
            <person name="Smith M.E."/>
            <person name="James T.Y."/>
            <person name="Grigoriev I.V."/>
        </authorList>
    </citation>
    <scope>NUCLEOTIDE SEQUENCE [LARGE SCALE GENOMIC DNA]</scope>
    <source>
        <strain evidence="3">RSA 1356</strain>
    </source>
</reference>
<dbReference type="AlphaFoldDB" id="A0A4V1IXE8"/>
<keyword evidence="3" id="KW-1185">Reference proteome</keyword>
<sequence>MSAYDQTIRTTLKFKGGNGGGIKKKSKKKRKEKEQLAAALKEESATGSGYSSSATSSPALPPVRKTKAELRFEEVQERREAEMIKKAATKSHKEKVAEFNEYLNNLSEHYDIPKVGPG</sequence>